<dbReference type="CDD" id="cd00009">
    <property type="entry name" value="AAA"/>
    <property type="match status" value="1"/>
</dbReference>
<name>A0ABP9QHC0_9RHOO</name>
<evidence type="ECO:0000256" key="5">
    <source>
        <dbReference type="PROSITE-ProRule" id="PRU00169"/>
    </source>
</evidence>
<proteinExistence type="predicted"/>
<dbReference type="Gene3D" id="3.40.50.300">
    <property type="entry name" value="P-loop containing nucleotide triphosphate hydrolases"/>
    <property type="match status" value="1"/>
</dbReference>
<dbReference type="PANTHER" id="PTHR32071:SF116">
    <property type="entry name" value="TRANSCRIPTIONAL REGULATORY PROTEIN GLRR"/>
    <property type="match status" value="1"/>
</dbReference>
<dbReference type="RefSeq" id="WP_345531966.1">
    <property type="nucleotide sequence ID" value="NZ_BAABLD010000005.1"/>
</dbReference>
<evidence type="ECO:0000313" key="8">
    <source>
        <dbReference type="EMBL" id="GAA5161909.1"/>
    </source>
</evidence>
<evidence type="ECO:0000259" key="7">
    <source>
        <dbReference type="PROSITE" id="PS50110"/>
    </source>
</evidence>
<keyword evidence="3" id="KW-0805">Transcription regulation</keyword>
<evidence type="ECO:0000256" key="1">
    <source>
        <dbReference type="ARBA" id="ARBA00022741"/>
    </source>
</evidence>
<feature type="modified residue" description="4-aspartylphosphate" evidence="5">
    <location>
        <position position="69"/>
    </location>
</feature>
<dbReference type="Pfam" id="PF25601">
    <property type="entry name" value="AAA_lid_14"/>
    <property type="match status" value="1"/>
</dbReference>
<dbReference type="SMART" id="SM00382">
    <property type="entry name" value="AAA"/>
    <property type="match status" value="1"/>
</dbReference>
<dbReference type="Gene3D" id="1.10.10.60">
    <property type="entry name" value="Homeodomain-like"/>
    <property type="match status" value="1"/>
</dbReference>
<keyword evidence="4" id="KW-0804">Transcription</keyword>
<keyword evidence="5" id="KW-0597">Phosphoprotein</keyword>
<dbReference type="InterPro" id="IPR009057">
    <property type="entry name" value="Homeodomain-like_sf"/>
</dbReference>
<dbReference type="PROSITE" id="PS00688">
    <property type="entry name" value="SIGMA54_INTERACT_3"/>
    <property type="match status" value="1"/>
</dbReference>
<keyword evidence="9" id="KW-1185">Reference proteome</keyword>
<gene>
    <name evidence="8" type="primary">glrR</name>
    <name evidence="8" type="ORF">GCM10025770_11900</name>
</gene>
<dbReference type="InterPro" id="IPR001789">
    <property type="entry name" value="Sig_transdc_resp-reg_receiver"/>
</dbReference>
<keyword evidence="1" id="KW-0547">Nucleotide-binding</keyword>
<dbReference type="InterPro" id="IPR025944">
    <property type="entry name" value="Sigma_54_int_dom_CS"/>
</dbReference>
<dbReference type="SUPFAM" id="SSF46689">
    <property type="entry name" value="Homeodomain-like"/>
    <property type="match status" value="1"/>
</dbReference>
<dbReference type="SUPFAM" id="SSF52172">
    <property type="entry name" value="CheY-like"/>
    <property type="match status" value="1"/>
</dbReference>
<feature type="domain" description="Sigma-54 factor interaction" evidence="6">
    <location>
        <begin position="157"/>
        <end position="386"/>
    </location>
</feature>
<keyword evidence="2" id="KW-0067">ATP-binding</keyword>
<dbReference type="SUPFAM" id="SSF52540">
    <property type="entry name" value="P-loop containing nucleoside triphosphate hydrolases"/>
    <property type="match status" value="1"/>
</dbReference>
<dbReference type="Pfam" id="PF00072">
    <property type="entry name" value="Response_reg"/>
    <property type="match status" value="1"/>
</dbReference>
<feature type="domain" description="Response regulatory" evidence="7">
    <location>
        <begin position="20"/>
        <end position="134"/>
    </location>
</feature>
<dbReference type="InterPro" id="IPR003593">
    <property type="entry name" value="AAA+_ATPase"/>
</dbReference>
<reference evidence="9" key="1">
    <citation type="journal article" date="2019" name="Int. J. Syst. Evol. Microbiol.">
        <title>The Global Catalogue of Microorganisms (GCM) 10K type strain sequencing project: providing services to taxonomists for standard genome sequencing and annotation.</title>
        <authorList>
            <consortium name="The Broad Institute Genomics Platform"/>
            <consortium name="The Broad Institute Genome Sequencing Center for Infectious Disease"/>
            <person name="Wu L."/>
            <person name="Ma J."/>
        </authorList>
    </citation>
    <scope>NUCLEOTIDE SEQUENCE [LARGE SCALE GENOMIC DNA]</scope>
    <source>
        <strain evidence="9">JCM 18715</strain>
    </source>
</reference>
<organism evidence="8 9">
    <name type="scientific">Viridibacterium curvum</name>
    <dbReference type="NCBI Taxonomy" id="1101404"/>
    <lineage>
        <taxon>Bacteria</taxon>
        <taxon>Pseudomonadati</taxon>
        <taxon>Pseudomonadota</taxon>
        <taxon>Betaproteobacteria</taxon>
        <taxon>Rhodocyclales</taxon>
        <taxon>Rhodocyclaceae</taxon>
        <taxon>Viridibacterium</taxon>
    </lineage>
</organism>
<dbReference type="PROSITE" id="PS50110">
    <property type="entry name" value="RESPONSE_REGULATORY"/>
    <property type="match status" value="1"/>
</dbReference>
<evidence type="ECO:0000256" key="2">
    <source>
        <dbReference type="ARBA" id="ARBA00022840"/>
    </source>
</evidence>
<evidence type="ECO:0000313" key="9">
    <source>
        <dbReference type="Proteomes" id="UP001500547"/>
    </source>
</evidence>
<evidence type="ECO:0000259" key="6">
    <source>
        <dbReference type="PROSITE" id="PS50045"/>
    </source>
</evidence>
<dbReference type="InterPro" id="IPR027417">
    <property type="entry name" value="P-loop_NTPase"/>
</dbReference>
<dbReference type="SMART" id="SM00448">
    <property type="entry name" value="REC"/>
    <property type="match status" value="1"/>
</dbReference>
<dbReference type="InterPro" id="IPR058031">
    <property type="entry name" value="AAA_lid_NorR"/>
</dbReference>
<dbReference type="InterPro" id="IPR002078">
    <property type="entry name" value="Sigma_54_int"/>
</dbReference>
<dbReference type="Gene3D" id="1.10.8.60">
    <property type="match status" value="1"/>
</dbReference>
<dbReference type="PROSITE" id="PS50045">
    <property type="entry name" value="SIGMA54_INTERACT_4"/>
    <property type="match status" value="1"/>
</dbReference>
<evidence type="ECO:0000256" key="4">
    <source>
        <dbReference type="ARBA" id="ARBA00023163"/>
    </source>
</evidence>
<dbReference type="Gene3D" id="3.40.50.2300">
    <property type="match status" value="1"/>
</dbReference>
<dbReference type="PANTHER" id="PTHR32071">
    <property type="entry name" value="TRANSCRIPTIONAL REGULATORY PROTEIN"/>
    <property type="match status" value="1"/>
</dbReference>
<comment type="caution">
    <text evidence="8">The sequence shown here is derived from an EMBL/GenBank/DDBJ whole genome shotgun (WGS) entry which is preliminary data.</text>
</comment>
<evidence type="ECO:0000256" key="3">
    <source>
        <dbReference type="ARBA" id="ARBA00023015"/>
    </source>
</evidence>
<protein>
    <submittedName>
        <fullName evidence="8">Two-component system response regulator GlrR</fullName>
    </submittedName>
</protein>
<dbReference type="Pfam" id="PF00158">
    <property type="entry name" value="Sigma54_activat"/>
    <property type="match status" value="1"/>
</dbReference>
<dbReference type="Proteomes" id="UP001500547">
    <property type="component" value="Unassembled WGS sequence"/>
</dbReference>
<dbReference type="EMBL" id="BAABLD010000005">
    <property type="protein sequence ID" value="GAA5161909.1"/>
    <property type="molecule type" value="Genomic_DNA"/>
</dbReference>
<accession>A0ABP9QHC0</accession>
<sequence length="467" mass="51606">MSLSAQAALATGHATAVQPRVLLVDDDTDLLRLLSIRLRASGFQVNPANGGENALAQLAMQRPDILVTDLRMPGLDGMALFDAVRRDHPTLPVIVLTAHGSIPEAVDAMQRGVFGYLTKPYDAAELVGQIRRAVELSGASPSTVRTEQSDDSWRAEFVTRSPMMEDFLQQARLIASSEVSVFIQGPSGAGKELLARAIHKASPRAKAPFVGINCGAIPEALLESELFGHVKGAFTGAHRDHDGLFQAARGGTLFLDEIGDMPLPLQVKLLRVLEEREVRPVGATRSIPTNVRIISATHRNIDVARQEGRFRDDLYYRLNVVSLALPALAERREDIPLLANHFLQQLAERYQRDNLTLAPEAMELLVSAPWPGNVRQLYNVIEQTVALSTTPIIPALLVQRAVHEDNPAIEAFEDARKRFERDYLVRLLRLTEGNVSQAARLAKRNRTEFYRLLSRHQLEPGIFKSDA</sequence>
<dbReference type="InterPro" id="IPR011006">
    <property type="entry name" value="CheY-like_superfamily"/>
</dbReference>